<evidence type="ECO:0000256" key="3">
    <source>
        <dbReference type="ARBA" id="ARBA00023237"/>
    </source>
</evidence>
<evidence type="ECO:0000256" key="5">
    <source>
        <dbReference type="SAM" id="MobiDB-lite"/>
    </source>
</evidence>
<evidence type="ECO:0000256" key="4">
    <source>
        <dbReference type="PROSITE-ProRule" id="PRU00473"/>
    </source>
</evidence>
<keyword evidence="9" id="KW-1185">Reference proteome</keyword>
<dbReference type="AlphaFoldDB" id="A0A7I9VMD2"/>
<evidence type="ECO:0000256" key="6">
    <source>
        <dbReference type="SAM" id="SignalP"/>
    </source>
</evidence>
<keyword evidence="3" id="KW-0998">Cell outer membrane</keyword>
<evidence type="ECO:0000256" key="2">
    <source>
        <dbReference type="ARBA" id="ARBA00023136"/>
    </source>
</evidence>
<dbReference type="EMBL" id="BJTG01000005">
    <property type="protein sequence ID" value="GEJ57565.1"/>
    <property type="molecule type" value="Genomic_DNA"/>
</dbReference>
<proteinExistence type="predicted"/>
<evidence type="ECO:0000313" key="9">
    <source>
        <dbReference type="Proteomes" id="UP000503640"/>
    </source>
</evidence>
<feature type="compositionally biased region" description="Basic and acidic residues" evidence="5">
    <location>
        <begin position="33"/>
        <end position="59"/>
    </location>
</feature>
<reference evidence="9" key="1">
    <citation type="journal article" date="2020" name="Appl. Environ. Microbiol.">
        <title>Diazotrophic Anaeromyxobacter Isolates from Soils.</title>
        <authorList>
            <person name="Masuda Y."/>
            <person name="Yamanaka H."/>
            <person name="Xu Z.X."/>
            <person name="Shiratori Y."/>
            <person name="Aono T."/>
            <person name="Amachi S."/>
            <person name="Senoo K."/>
            <person name="Itoh H."/>
        </authorList>
    </citation>
    <scope>NUCLEOTIDE SEQUENCE [LARGE SCALE GENOMIC DNA]</scope>
    <source>
        <strain evidence="9">R267</strain>
    </source>
</reference>
<dbReference type="Gene3D" id="3.30.1330.60">
    <property type="entry name" value="OmpA-like domain"/>
    <property type="match status" value="1"/>
</dbReference>
<feature type="region of interest" description="Disordered" evidence="5">
    <location>
        <begin position="33"/>
        <end position="78"/>
    </location>
</feature>
<dbReference type="SUPFAM" id="SSF103088">
    <property type="entry name" value="OmpA-like"/>
    <property type="match status" value="1"/>
</dbReference>
<dbReference type="PROSITE" id="PS51123">
    <property type="entry name" value="OMPA_2"/>
    <property type="match status" value="1"/>
</dbReference>
<feature type="region of interest" description="Disordered" evidence="5">
    <location>
        <begin position="379"/>
        <end position="413"/>
    </location>
</feature>
<keyword evidence="2 4" id="KW-0472">Membrane</keyword>
<gene>
    <name evidence="8" type="ORF">AMYX_23060</name>
</gene>
<dbReference type="InterPro" id="IPR006664">
    <property type="entry name" value="OMP_bac"/>
</dbReference>
<evidence type="ECO:0000259" key="7">
    <source>
        <dbReference type="PROSITE" id="PS51123"/>
    </source>
</evidence>
<dbReference type="GO" id="GO:0009279">
    <property type="term" value="C:cell outer membrane"/>
    <property type="evidence" value="ECO:0007669"/>
    <property type="project" value="UniProtKB-SubCell"/>
</dbReference>
<dbReference type="InterPro" id="IPR006690">
    <property type="entry name" value="OMPA-like_CS"/>
</dbReference>
<dbReference type="Proteomes" id="UP000503640">
    <property type="component" value="Unassembled WGS sequence"/>
</dbReference>
<feature type="chain" id="PRO_5029703433" description="OmpA-like domain-containing protein" evidence="6">
    <location>
        <begin position="21"/>
        <end position="413"/>
    </location>
</feature>
<dbReference type="PANTHER" id="PTHR30329:SF21">
    <property type="entry name" value="LIPOPROTEIN YIAD-RELATED"/>
    <property type="match status" value="1"/>
</dbReference>
<dbReference type="CDD" id="cd07185">
    <property type="entry name" value="OmpA_C-like"/>
    <property type="match status" value="1"/>
</dbReference>
<organism evidence="8 9">
    <name type="scientific">Anaeromyxobacter diazotrophicus</name>
    <dbReference type="NCBI Taxonomy" id="2590199"/>
    <lineage>
        <taxon>Bacteria</taxon>
        <taxon>Pseudomonadati</taxon>
        <taxon>Myxococcota</taxon>
        <taxon>Myxococcia</taxon>
        <taxon>Myxococcales</taxon>
        <taxon>Cystobacterineae</taxon>
        <taxon>Anaeromyxobacteraceae</taxon>
        <taxon>Anaeromyxobacter</taxon>
    </lineage>
</organism>
<name>A0A7I9VMD2_9BACT</name>
<comment type="subcellular location">
    <subcellularLocation>
        <location evidence="1">Cell outer membrane</location>
    </subcellularLocation>
</comment>
<evidence type="ECO:0000256" key="1">
    <source>
        <dbReference type="ARBA" id="ARBA00004442"/>
    </source>
</evidence>
<dbReference type="PROSITE" id="PS01068">
    <property type="entry name" value="OMPA_1"/>
    <property type="match status" value="1"/>
</dbReference>
<dbReference type="PRINTS" id="PR01021">
    <property type="entry name" value="OMPADOMAIN"/>
</dbReference>
<keyword evidence="6" id="KW-0732">Signal</keyword>
<accession>A0A7I9VMD2</accession>
<dbReference type="RefSeq" id="WP_176065259.1">
    <property type="nucleotide sequence ID" value="NZ_BJTG01000005.1"/>
</dbReference>
<dbReference type="Pfam" id="PF00691">
    <property type="entry name" value="OmpA"/>
    <property type="match status" value="1"/>
</dbReference>
<evidence type="ECO:0000313" key="8">
    <source>
        <dbReference type="EMBL" id="GEJ57565.1"/>
    </source>
</evidence>
<feature type="domain" description="OmpA-like" evidence="7">
    <location>
        <begin position="294"/>
        <end position="411"/>
    </location>
</feature>
<protein>
    <recommendedName>
        <fullName evidence="7">OmpA-like domain-containing protein</fullName>
    </recommendedName>
</protein>
<dbReference type="InterPro" id="IPR006665">
    <property type="entry name" value="OmpA-like"/>
</dbReference>
<feature type="signal peptide" evidence="6">
    <location>
        <begin position="1"/>
        <end position="20"/>
    </location>
</feature>
<comment type="caution">
    <text evidence="8">The sequence shown here is derived from an EMBL/GenBank/DDBJ whole genome shotgun (WGS) entry which is preliminary data.</text>
</comment>
<sequence length="413" mass="43525">MSLRKMGVAAGLAFAFAAQAQFGGLLDQVKERAKRGAADEVGKQAEDAARGAVRVDKGKPAQQPQPQDGGVAKVEPAAGEAPAAAAPAAGEVYGNRYDFVRGDKVLACDDFSDTDVGEYPAKWTIKGGGGNAVEVVEVGGKRFLKARYQKDGQQGALQWLRYAVKGDLPKKFTIELDADVEGPFELVFSKPRNEGGHAIVFHENGREVASANARGKDPFEKGIHHVAVAVSGTQVKVYIDGERALSDPEAVERPITRLGLGFGPVYGGGPAGDHERVTSFQLAEGGGKDPKAMLAGEGRVVTHGILFDSGSDVIKPESGPALRSVLALLTEDAALRFRIEGHTDDQGGPKVNGPLSERRAASVRTWLVKQGVAEQRLVSKGLGATKPMGPNDTAEGRANNRRVEFVKLTGTAS</sequence>
<dbReference type="InterPro" id="IPR036737">
    <property type="entry name" value="OmpA-like_sf"/>
</dbReference>
<dbReference type="InterPro" id="IPR050330">
    <property type="entry name" value="Bact_OuterMem_StrucFunc"/>
</dbReference>
<dbReference type="PANTHER" id="PTHR30329">
    <property type="entry name" value="STATOR ELEMENT OF FLAGELLAR MOTOR COMPLEX"/>
    <property type="match status" value="1"/>
</dbReference>